<dbReference type="Proteomes" id="UP000678895">
    <property type="component" value="Unassembled WGS sequence"/>
</dbReference>
<protein>
    <recommendedName>
        <fullName evidence="4">DUF4367 domain-containing protein</fullName>
    </recommendedName>
</protein>
<dbReference type="RefSeq" id="WP_301624020.1">
    <property type="nucleotide sequence ID" value="NZ_BORS01000001.1"/>
</dbReference>
<keyword evidence="3" id="KW-1185">Reference proteome</keyword>
<name>A0A919XZ35_9BACL</name>
<dbReference type="EMBL" id="BORS01000001">
    <property type="protein sequence ID" value="GIO40313.1"/>
    <property type="molecule type" value="Genomic_DNA"/>
</dbReference>
<keyword evidence="1" id="KW-0812">Transmembrane</keyword>
<keyword evidence="1" id="KW-1133">Transmembrane helix</keyword>
<evidence type="ECO:0000256" key="1">
    <source>
        <dbReference type="SAM" id="Phobius"/>
    </source>
</evidence>
<evidence type="ECO:0000313" key="2">
    <source>
        <dbReference type="EMBL" id="GIO40313.1"/>
    </source>
</evidence>
<dbReference type="AlphaFoldDB" id="A0A919XZ35"/>
<accession>A0A919XZ35</accession>
<reference evidence="2" key="1">
    <citation type="submission" date="2021-03" db="EMBL/GenBank/DDBJ databases">
        <title>Antimicrobial resistance genes in bacteria isolated from Japanese honey, and their potential for conferring macrolide and lincosamide resistance in the American foulbrood pathogen Paenibacillus larvae.</title>
        <authorList>
            <person name="Okamoto M."/>
            <person name="Kumagai M."/>
            <person name="Kanamori H."/>
            <person name="Takamatsu D."/>
        </authorList>
    </citation>
    <scope>NUCLEOTIDE SEQUENCE</scope>
    <source>
        <strain evidence="2">J41TS4</strain>
    </source>
</reference>
<feature type="transmembrane region" description="Helical" evidence="1">
    <location>
        <begin position="52"/>
        <end position="73"/>
    </location>
</feature>
<evidence type="ECO:0008006" key="4">
    <source>
        <dbReference type="Google" id="ProtNLM"/>
    </source>
</evidence>
<evidence type="ECO:0000313" key="3">
    <source>
        <dbReference type="Proteomes" id="UP000678895"/>
    </source>
</evidence>
<comment type="caution">
    <text evidence="2">The sequence shown here is derived from an EMBL/GenBank/DDBJ whole genome shotgun (WGS) entry which is preliminary data.</text>
</comment>
<sequence length="334" mass="37658">MRKVKATLQDETIKELLTHGKQDTVDVRQSVMDRVRKIHEQRGGKKSFRHRTGAIAMITCLILVLTSLTGYAASRYVQILNSKGEVLVETKEMKEDAYTPHAETFEKLLSAYKEHIQTRLKPGELVAYYVHDETLNAYDQFNKVKTEYKPTVYSSYAELEKQLEITTGPRLPEPQYLPKGFSFAAGKVFPSVTKGEASLEHLKKLEPEFIRMAESSSSGAKLFIKPLSWNKADSANVSYTNGSDTININAFERKKHPSSVKTMHPQGVTVEKLTASGQEMVYMEASAEAAEAVFYKHKLEWLDEQAEVFYSVYDNPDSSLSKSDLIRIAGSLVK</sequence>
<organism evidence="2 3">
    <name type="scientific">Paenibacillus apis</name>
    <dbReference type="NCBI Taxonomy" id="1792174"/>
    <lineage>
        <taxon>Bacteria</taxon>
        <taxon>Bacillati</taxon>
        <taxon>Bacillota</taxon>
        <taxon>Bacilli</taxon>
        <taxon>Bacillales</taxon>
        <taxon>Paenibacillaceae</taxon>
        <taxon>Paenibacillus</taxon>
    </lineage>
</organism>
<gene>
    <name evidence="2" type="ORF">J41TS4_00710</name>
</gene>
<proteinExistence type="predicted"/>
<keyword evidence="1" id="KW-0472">Membrane</keyword>